<evidence type="ECO:0000256" key="5">
    <source>
        <dbReference type="PIRSR" id="PIRSR606118-50"/>
    </source>
</evidence>
<dbReference type="EMBL" id="NMTQ01000037">
    <property type="protein sequence ID" value="PDX57810.1"/>
    <property type="molecule type" value="Genomic_DNA"/>
</dbReference>
<dbReference type="Pfam" id="PF00239">
    <property type="entry name" value="Resolvase"/>
    <property type="match status" value="1"/>
</dbReference>
<name>A0A2A6Z8X4_9FIRM</name>
<comment type="similarity">
    <text evidence="1">Belongs to the site-specific recombinase resolvase family.</text>
</comment>
<evidence type="ECO:0000313" key="8">
    <source>
        <dbReference type="EMBL" id="PDX57810.1"/>
    </source>
</evidence>
<dbReference type="PANTHER" id="PTHR30461:SF26">
    <property type="entry name" value="RESOLVASE HOMOLOG YNEB"/>
    <property type="match status" value="1"/>
</dbReference>
<dbReference type="Proteomes" id="UP000220752">
    <property type="component" value="Unassembled WGS sequence"/>
</dbReference>
<dbReference type="CDD" id="cd03768">
    <property type="entry name" value="SR_ResInv"/>
    <property type="match status" value="1"/>
</dbReference>
<feature type="domain" description="Resolvase/invertase-type recombinase catalytic" evidence="7">
    <location>
        <begin position="2"/>
        <end position="135"/>
    </location>
</feature>
<gene>
    <name evidence="8" type="ORF">CGS46_12005</name>
</gene>
<dbReference type="Gene3D" id="3.40.50.1390">
    <property type="entry name" value="Resolvase, N-terminal catalytic domain"/>
    <property type="match status" value="1"/>
</dbReference>
<dbReference type="InterPro" id="IPR036162">
    <property type="entry name" value="Resolvase-like_N_sf"/>
</dbReference>
<dbReference type="InterPro" id="IPR006118">
    <property type="entry name" value="Recombinase_CS"/>
</dbReference>
<evidence type="ECO:0000256" key="2">
    <source>
        <dbReference type="ARBA" id="ARBA00022908"/>
    </source>
</evidence>
<dbReference type="InterPro" id="IPR050639">
    <property type="entry name" value="SSR_resolvase"/>
</dbReference>
<keyword evidence="2" id="KW-0229">DNA integration</keyword>
<dbReference type="SUPFAM" id="SSF53041">
    <property type="entry name" value="Resolvase-like"/>
    <property type="match status" value="1"/>
</dbReference>
<dbReference type="SMART" id="SM00857">
    <property type="entry name" value="Resolvase"/>
    <property type="match status" value="1"/>
</dbReference>
<reference evidence="8 9" key="1">
    <citation type="journal article" date="2017" name="Front. Microbiol.">
        <title>New Insights into the Diversity of the Genus Faecalibacterium.</title>
        <authorList>
            <person name="Benevides L."/>
            <person name="Burman S."/>
            <person name="Martin R."/>
            <person name="Robert V."/>
            <person name="Thomas M."/>
            <person name="Miquel S."/>
            <person name="Chain F."/>
            <person name="Sokol H."/>
            <person name="Bermudez-Humaran L.G."/>
            <person name="Morrison M."/>
            <person name="Langella P."/>
            <person name="Azevedo V.A."/>
            <person name="Chatel J.M."/>
            <person name="Soares S."/>
        </authorList>
    </citation>
    <scope>NUCLEOTIDE SEQUENCE [LARGE SCALE GENOMIC DNA]</scope>
    <source>
        <strain evidence="9">CNCM I-4540</strain>
    </source>
</reference>
<evidence type="ECO:0000256" key="6">
    <source>
        <dbReference type="PROSITE-ProRule" id="PRU10137"/>
    </source>
</evidence>
<dbReference type="PANTHER" id="PTHR30461">
    <property type="entry name" value="DNA-INVERTASE FROM LAMBDOID PROPHAGE"/>
    <property type="match status" value="1"/>
</dbReference>
<dbReference type="PROSITE" id="PS51736">
    <property type="entry name" value="RECOMBINASES_3"/>
    <property type="match status" value="1"/>
</dbReference>
<dbReference type="GO" id="GO:0003677">
    <property type="term" value="F:DNA binding"/>
    <property type="evidence" value="ECO:0007669"/>
    <property type="project" value="UniProtKB-KW"/>
</dbReference>
<evidence type="ECO:0000256" key="3">
    <source>
        <dbReference type="ARBA" id="ARBA00023125"/>
    </source>
</evidence>
<comment type="caution">
    <text evidence="8">The sequence shown here is derived from an EMBL/GenBank/DDBJ whole genome shotgun (WGS) entry which is preliminary data.</text>
</comment>
<sequence>MAHIAYVRVSTAEQNEARQIEALKKHGIDKWFTEKVSGKNMNRPQLKAMLDYVREGDTVYIHDFSRLARSTKDLLAIVDQLQKKGVHLVSNKENLDTSTSNGRLMLTMIAAINEFERENLLERQREGIAIAKAAGKFKGGQVKRIDDKTFCAAYDRYQHRELNKTQLAAELKISRPTLDKMLKDRGLA</sequence>
<keyword evidence="4" id="KW-0233">DNA recombination</keyword>
<evidence type="ECO:0000256" key="1">
    <source>
        <dbReference type="ARBA" id="ARBA00009913"/>
    </source>
</evidence>
<dbReference type="InterPro" id="IPR006119">
    <property type="entry name" value="Resolv_N"/>
</dbReference>
<dbReference type="GO" id="GO:0015074">
    <property type="term" value="P:DNA integration"/>
    <property type="evidence" value="ECO:0007669"/>
    <property type="project" value="UniProtKB-KW"/>
</dbReference>
<evidence type="ECO:0000259" key="7">
    <source>
        <dbReference type="PROSITE" id="PS51736"/>
    </source>
</evidence>
<keyword evidence="3" id="KW-0238">DNA-binding</keyword>
<keyword evidence="9" id="KW-1185">Reference proteome</keyword>
<evidence type="ECO:0000256" key="4">
    <source>
        <dbReference type="ARBA" id="ARBA00023172"/>
    </source>
</evidence>
<feature type="active site" description="O-(5'-phospho-DNA)-serine intermediate" evidence="5 6">
    <location>
        <position position="10"/>
    </location>
</feature>
<dbReference type="AlphaFoldDB" id="A0A2A6Z8X4"/>
<organism evidence="8 9">
    <name type="scientific">Faecalibacterium langellae</name>
    <dbReference type="NCBI Taxonomy" id="3435293"/>
    <lineage>
        <taxon>Bacteria</taxon>
        <taxon>Bacillati</taxon>
        <taxon>Bacillota</taxon>
        <taxon>Clostridia</taxon>
        <taxon>Eubacteriales</taxon>
        <taxon>Oscillospiraceae</taxon>
        <taxon>Faecalibacterium</taxon>
    </lineage>
</organism>
<dbReference type="PROSITE" id="PS00397">
    <property type="entry name" value="RECOMBINASES_1"/>
    <property type="match status" value="1"/>
</dbReference>
<dbReference type="GO" id="GO:0000150">
    <property type="term" value="F:DNA strand exchange activity"/>
    <property type="evidence" value="ECO:0007669"/>
    <property type="project" value="InterPro"/>
</dbReference>
<dbReference type="FunFam" id="3.40.50.1390:FF:000001">
    <property type="entry name" value="DNA recombinase"/>
    <property type="match status" value="1"/>
</dbReference>
<accession>A0A2A6Z8X4</accession>
<protein>
    <submittedName>
        <fullName evidence="8">Resolvase</fullName>
    </submittedName>
</protein>
<evidence type="ECO:0000313" key="9">
    <source>
        <dbReference type="Proteomes" id="UP000220752"/>
    </source>
</evidence>
<proteinExistence type="inferred from homology"/>